<keyword evidence="3" id="KW-1185">Reference proteome</keyword>
<comment type="caution">
    <text evidence="2">The sequence shown here is derived from an EMBL/GenBank/DDBJ whole genome shotgun (WGS) entry which is preliminary data.</text>
</comment>
<feature type="domain" description="DUF2059" evidence="1">
    <location>
        <begin position="124"/>
        <end position="173"/>
    </location>
</feature>
<gene>
    <name evidence="2" type="ORF">MBEBAB_2439</name>
</gene>
<evidence type="ECO:0000313" key="2">
    <source>
        <dbReference type="EMBL" id="GAD60189.1"/>
    </source>
</evidence>
<dbReference type="InterPro" id="IPR018637">
    <property type="entry name" value="DUF2059"/>
</dbReference>
<name>A0A8E0TSC6_9CAUL</name>
<organism evidence="2 3">
    <name type="scientific">Brevundimonas abyssalis TAR-001</name>
    <dbReference type="NCBI Taxonomy" id="1391729"/>
    <lineage>
        <taxon>Bacteria</taxon>
        <taxon>Pseudomonadati</taxon>
        <taxon>Pseudomonadota</taxon>
        <taxon>Alphaproteobacteria</taxon>
        <taxon>Caulobacterales</taxon>
        <taxon>Caulobacteraceae</taxon>
        <taxon>Brevundimonas</taxon>
    </lineage>
</organism>
<dbReference type="AlphaFoldDB" id="A0A8E0TSC6"/>
<reference evidence="3" key="1">
    <citation type="journal article" date="2013" name="Genome Announc.">
        <title>Draft Genome Sequence of the Dimorphic Prosthecate Bacterium Brevundimonas abyssalis TAR-001T.</title>
        <authorList>
            <person name="Tsubouchi T."/>
            <person name="Nishi S."/>
            <person name="Usui K."/>
            <person name="Shimane Y."/>
            <person name="Takaki Y."/>
            <person name="Maruyama T."/>
            <person name="Hatada Y."/>
        </authorList>
    </citation>
    <scope>NUCLEOTIDE SEQUENCE [LARGE SCALE GENOMIC DNA]</scope>
    <source>
        <strain evidence="3">TAR-001</strain>
    </source>
</reference>
<dbReference type="Pfam" id="PF09832">
    <property type="entry name" value="DUF2059"/>
    <property type="match status" value="1"/>
</dbReference>
<sequence>MTLRVEPASAKVERQTGEGAVMRFILITILGLALTTAAAAQEPGAEATEEPLLLVVQAAPDDEAARRLELAERFVELSQGESLADLAQTYIDQLLAADTQSEAEHREWFRVNLPREMTNLMTGIMDSLVPVFAERLTVEELTALVDFYETPLGRSIAQKQVEIGMDQGAAMEAAVLQFQVDLMRKFCTEFDCSEPTASGPRPDKQGVRRN</sequence>
<dbReference type="EMBL" id="BATC01000057">
    <property type="protein sequence ID" value="GAD60189.1"/>
    <property type="molecule type" value="Genomic_DNA"/>
</dbReference>
<protein>
    <recommendedName>
        <fullName evidence="1">DUF2059 domain-containing protein</fullName>
    </recommendedName>
</protein>
<accession>A0A8E0TSC6</accession>
<dbReference type="Proteomes" id="UP000016569">
    <property type="component" value="Unassembled WGS sequence"/>
</dbReference>
<evidence type="ECO:0000259" key="1">
    <source>
        <dbReference type="Pfam" id="PF09832"/>
    </source>
</evidence>
<proteinExistence type="predicted"/>
<evidence type="ECO:0000313" key="3">
    <source>
        <dbReference type="Proteomes" id="UP000016569"/>
    </source>
</evidence>